<keyword evidence="1" id="KW-1133">Transmembrane helix</keyword>
<dbReference type="Proteomes" id="UP000225889">
    <property type="component" value="Unassembled WGS sequence"/>
</dbReference>
<dbReference type="EMBL" id="PDYF01000031">
    <property type="protein sequence ID" value="PHU34112.1"/>
    <property type="molecule type" value="Genomic_DNA"/>
</dbReference>
<dbReference type="PIRSF" id="PIRSF031501">
    <property type="entry name" value="QueT"/>
    <property type="match status" value="1"/>
</dbReference>
<protein>
    <submittedName>
        <fullName evidence="2">Transporter</fullName>
    </submittedName>
</protein>
<keyword evidence="1" id="KW-0812">Transmembrane</keyword>
<gene>
    <name evidence="2" type="ORF">CSX01_11115</name>
</gene>
<evidence type="ECO:0000313" key="2">
    <source>
        <dbReference type="EMBL" id="PHU34112.1"/>
    </source>
</evidence>
<feature type="transmembrane region" description="Helical" evidence="1">
    <location>
        <begin position="12"/>
        <end position="33"/>
    </location>
</feature>
<feature type="transmembrane region" description="Helical" evidence="1">
    <location>
        <begin position="101"/>
        <end position="121"/>
    </location>
</feature>
<reference evidence="2 3" key="2">
    <citation type="submission" date="2017-10" db="EMBL/GenBank/DDBJ databases">
        <authorList>
            <person name="Banno H."/>
            <person name="Chua N.-H."/>
        </authorList>
    </citation>
    <scope>NUCLEOTIDE SEQUENCE [LARGE SCALE GENOMIC DNA]</scope>
    <source>
        <strain evidence="2 3">JK626</strain>
    </source>
</reference>
<accession>A0A2G3DSV8</accession>
<sequence>MKKHDTILKITQGAMIAALYVVLTWVANVLGLANGAIQVRFSEALCILPAFTPAAIPGLFVGCLLANILNGCVIWDIIFGSLATLIGAFGTYFLRKTKFVFTLPPVIANAVIVPFVLRYAYGVGDAHWYLVATVAAGEIISVCILGMILKVGLWKYRKVIF</sequence>
<evidence type="ECO:0000313" key="3">
    <source>
        <dbReference type="Proteomes" id="UP000225889"/>
    </source>
</evidence>
<feature type="transmembrane region" description="Helical" evidence="1">
    <location>
        <begin position="45"/>
        <end position="68"/>
    </location>
</feature>
<proteinExistence type="predicted"/>
<dbReference type="InterPro" id="IPR010387">
    <property type="entry name" value="QueT"/>
</dbReference>
<feature type="transmembrane region" description="Helical" evidence="1">
    <location>
        <begin position="74"/>
        <end position="94"/>
    </location>
</feature>
<reference evidence="2 3" key="1">
    <citation type="submission" date="2017-10" db="EMBL/GenBank/DDBJ databases">
        <title>Resolving the taxonomy of Roseburia spp., Eubacterium rectale and Agathobacter spp. through phylogenomic analysis.</title>
        <authorList>
            <person name="Sheridan P.O."/>
            <person name="Walker A.W."/>
            <person name="Duncan S.H."/>
            <person name="Scott K.P."/>
            <person name="Toole P.W.O."/>
            <person name="Luis P."/>
            <person name="Flint H.J."/>
        </authorList>
    </citation>
    <scope>NUCLEOTIDE SEQUENCE [LARGE SCALE GENOMIC DNA]</scope>
    <source>
        <strain evidence="2 3">JK626</strain>
    </source>
</reference>
<comment type="caution">
    <text evidence="2">The sequence shown here is derived from an EMBL/GenBank/DDBJ whole genome shotgun (WGS) entry which is preliminary data.</text>
</comment>
<dbReference type="PANTHER" id="PTHR40044">
    <property type="entry name" value="INTEGRAL MEMBRANE PROTEIN-RELATED"/>
    <property type="match status" value="1"/>
</dbReference>
<organism evidence="2 3">
    <name type="scientific">Pseudobutyrivibrio ruminis</name>
    <dbReference type="NCBI Taxonomy" id="46206"/>
    <lineage>
        <taxon>Bacteria</taxon>
        <taxon>Bacillati</taxon>
        <taxon>Bacillota</taxon>
        <taxon>Clostridia</taxon>
        <taxon>Lachnospirales</taxon>
        <taxon>Lachnospiraceae</taxon>
        <taxon>Pseudobutyrivibrio</taxon>
    </lineage>
</organism>
<keyword evidence="1" id="KW-0472">Membrane</keyword>
<feature type="transmembrane region" description="Helical" evidence="1">
    <location>
        <begin position="127"/>
        <end position="149"/>
    </location>
</feature>
<dbReference type="Pfam" id="PF06177">
    <property type="entry name" value="QueT"/>
    <property type="match status" value="1"/>
</dbReference>
<dbReference type="PANTHER" id="PTHR40044:SF1">
    <property type="entry name" value="INTEGRAL MEMBRANE PROTEIN"/>
    <property type="match status" value="1"/>
</dbReference>
<dbReference type="AlphaFoldDB" id="A0A2G3DSV8"/>
<name>A0A2G3DSV8_9FIRM</name>
<evidence type="ECO:0000256" key="1">
    <source>
        <dbReference type="SAM" id="Phobius"/>
    </source>
</evidence>
<dbReference type="RefSeq" id="WP_099392444.1">
    <property type="nucleotide sequence ID" value="NZ_PDYF01000031.1"/>
</dbReference>